<dbReference type="Proteomes" id="UP000676386">
    <property type="component" value="Unassembled WGS sequence"/>
</dbReference>
<feature type="chain" id="PRO_5045953737" description="3-keto-disaccharide hydrolase domain-containing protein" evidence="1">
    <location>
        <begin position="20"/>
        <end position="372"/>
    </location>
</feature>
<evidence type="ECO:0000313" key="3">
    <source>
        <dbReference type="Proteomes" id="UP000676386"/>
    </source>
</evidence>
<protein>
    <recommendedName>
        <fullName evidence="4">3-keto-disaccharide hydrolase domain-containing protein</fullName>
    </recommendedName>
</protein>
<sequence>MTKTAIGLLLCVLPLCALAQKKKAAITVPLQAANWDFTPNTVEFFTYKSVPAMKIAGSKDSVVLKNLDFKDGTIEYDMEPLDPYFTSMHFRRGSREENECFYFRTAAAGQEAAVQYAPFIAGINLWDMLPEYQNAAWFEKEKWNHVKLVISGYQLRVYVNDTLHPVLEVPRLESNSWHGAISFDGQVIISNLVVKPDQTDGLSAQEGVDITNNDPKYLRKWQISPLINMPEKIDFSTALLPGKDTPWETIRAERRGLVNITRKYGSTATRTRRLAWLKTNINAATDQVRKMNLGFSDDVWVLLNGKYVYIDKNTYGSPIMKAPEGRCALENSSFNLPLKKGDNELLIGVANDFYGWGIVAQLDKFIDITTEK</sequence>
<keyword evidence="3" id="KW-1185">Reference proteome</keyword>
<dbReference type="EMBL" id="JAGTXB010000003">
    <property type="protein sequence ID" value="MBS0027518.1"/>
    <property type="molecule type" value="Genomic_DNA"/>
</dbReference>
<gene>
    <name evidence="2" type="ORF">KE626_09390</name>
</gene>
<organism evidence="2 3">
    <name type="scientific">Chitinophaga hostae</name>
    <dbReference type="NCBI Taxonomy" id="2831022"/>
    <lineage>
        <taxon>Bacteria</taxon>
        <taxon>Pseudomonadati</taxon>
        <taxon>Bacteroidota</taxon>
        <taxon>Chitinophagia</taxon>
        <taxon>Chitinophagales</taxon>
        <taxon>Chitinophagaceae</taxon>
        <taxon>Chitinophaga</taxon>
    </lineage>
</organism>
<comment type="caution">
    <text evidence="2">The sequence shown here is derived from an EMBL/GenBank/DDBJ whole genome shotgun (WGS) entry which is preliminary data.</text>
</comment>
<keyword evidence="1" id="KW-0732">Signal</keyword>
<name>A0ABS5IX24_9BACT</name>
<accession>A0ABS5IX24</accession>
<feature type="signal peptide" evidence="1">
    <location>
        <begin position="1"/>
        <end position="19"/>
    </location>
</feature>
<evidence type="ECO:0000256" key="1">
    <source>
        <dbReference type="SAM" id="SignalP"/>
    </source>
</evidence>
<evidence type="ECO:0008006" key="4">
    <source>
        <dbReference type="Google" id="ProtNLM"/>
    </source>
</evidence>
<proteinExistence type="predicted"/>
<reference evidence="2 3" key="1">
    <citation type="submission" date="2021-04" db="EMBL/GenBank/DDBJ databases">
        <title>Chitinophaga sp. nov., isolated from the rhizosphere soil.</title>
        <authorList>
            <person name="He S."/>
        </authorList>
    </citation>
    <scope>NUCLEOTIDE SEQUENCE [LARGE SCALE GENOMIC DNA]</scope>
    <source>
        <strain evidence="2 3">2R12</strain>
    </source>
</reference>
<dbReference type="Gene3D" id="2.60.120.560">
    <property type="entry name" value="Exo-inulinase, domain 1"/>
    <property type="match status" value="1"/>
</dbReference>
<evidence type="ECO:0000313" key="2">
    <source>
        <dbReference type="EMBL" id="MBS0027518.1"/>
    </source>
</evidence>
<dbReference type="RefSeq" id="WP_211972608.1">
    <property type="nucleotide sequence ID" value="NZ_CBFHAM010000006.1"/>
</dbReference>